<proteinExistence type="predicted"/>
<evidence type="ECO:0000256" key="2">
    <source>
        <dbReference type="ARBA" id="ARBA00031870"/>
    </source>
</evidence>
<name>A0A2S8J9C3_RHOOP</name>
<evidence type="ECO:0000259" key="4">
    <source>
        <dbReference type="Pfam" id="PF00849"/>
    </source>
</evidence>
<dbReference type="GO" id="GO:0000455">
    <property type="term" value="P:enzyme-directed rRNA pseudouridine synthesis"/>
    <property type="evidence" value="ECO:0007669"/>
    <property type="project" value="TreeGrafter"/>
</dbReference>
<feature type="domain" description="Pseudouridine synthase RsuA/RluA-like" evidence="4">
    <location>
        <begin position="96"/>
        <end position="243"/>
    </location>
</feature>
<protein>
    <recommendedName>
        <fullName evidence="2">RNA pseudouridylate synthase</fullName>
    </recommendedName>
    <alternativeName>
        <fullName evidence="3">RNA-uridine isomerase</fullName>
    </alternativeName>
</protein>
<dbReference type="PANTHER" id="PTHR21600:SF84">
    <property type="entry name" value="PSEUDOURIDINE SYNTHASE RSUA_RLUA-LIKE DOMAIN-CONTAINING PROTEIN"/>
    <property type="match status" value="1"/>
</dbReference>
<evidence type="ECO:0000313" key="5">
    <source>
        <dbReference type="EMBL" id="PQP23638.1"/>
    </source>
</evidence>
<comment type="caution">
    <text evidence="5">The sequence shown here is derived from an EMBL/GenBank/DDBJ whole genome shotgun (WGS) entry which is preliminary data.</text>
</comment>
<evidence type="ECO:0000256" key="3">
    <source>
        <dbReference type="ARBA" id="ARBA00033164"/>
    </source>
</evidence>
<dbReference type="GO" id="GO:0140098">
    <property type="term" value="F:catalytic activity, acting on RNA"/>
    <property type="evidence" value="ECO:0007669"/>
    <property type="project" value="UniProtKB-ARBA"/>
</dbReference>
<dbReference type="PANTHER" id="PTHR21600">
    <property type="entry name" value="MITOCHONDRIAL RNA PSEUDOURIDINE SYNTHASE"/>
    <property type="match status" value="1"/>
</dbReference>
<dbReference type="Pfam" id="PF00849">
    <property type="entry name" value="PseudoU_synth_2"/>
    <property type="match status" value="1"/>
</dbReference>
<dbReference type="Gene3D" id="3.30.2350.10">
    <property type="entry name" value="Pseudouridine synthase"/>
    <property type="match status" value="1"/>
</dbReference>
<dbReference type="SUPFAM" id="SSF55120">
    <property type="entry name" value="Pseudouridine synthase"/>
    <property type="match status" value="1"/>
</dbReference>
<comment type="catalytic activity">
    <reaction evidence="1">
        <text>a uridine in RNA = a pseudouridine in RNA</text>
        <dbReference type="Rhea" id="RHEA:48348"/>
        <dbReference type="Rhea" id="RHEA-COMP:12068"/>
        <dbReference type="Rhea" id="RHEA-COMP:12069"/>
        <dbReference type="ChEBI" id="CHEBI:65314"/>
        <dbReference type="ChEBI" id="CHEBI:65315"/>
    </reaction>
</comment>
<dbReference type="InterPro" id="IPR006145">
    <property type="entry name" value="PsdUridine_synth_RsuA/RluA"/>
</dbReference>
<dbReference type="InterPro" id="IPR020103">
    <property type="entry name" value="PsdUridine_synth_cat_dom_sf"/>
</dbReference>
<dbReference type="GO" id="GO:0009982">
    <property type="term" value="F:pseudouridine synthase activity"/>
    <property type="evidence" value="ECO:0007669"/>
    <property type="project" value="InterPro"/>
</dbReference>
<evidence type="ECO:0000313" key="6">
    <source>
        <dbReference type="Proteomes" id="UP000239290"/>
    </source>
</evidence>
<evidence type="ECO:0000256" key="1">
    <source>
        <dbReference type="ARBA" id="ARBA00000073"/>
    </source>
</evidence>
<dbReference type="GO" id="GO:0003723">
    <property type="term" value="F:RNA binding"/>
    <property type="evidence" value="ECO:0007669"/>
    <property type="project" value="InterPro"/>
</dbReference>
<reference evidence="6" key="1">
    <citation type="submission" date="2018-02" db="EMBL/GenBank/DDBJ databases">
        <title>Draft genome sequencing of Rhodococcus opacus KU647198.</title>
        <authorList>
            <person name="Zheng B.-X."/>
        </authorList>
    </citation>
    <scope>NUCLEOTIDE SEQUENCE [LARGE SCALE GENOMIC DNA]</scope>
    <source>
        <strain evidence="6">04-OD7</strain>
    </source>
</reference>
<gene>
    <name evidence="5" type="ORF">C5613_17840</name>
</gene>
<dbReference type="EMBL" id="PUIO01000019">
    <property type="protein sequence ID" value="PQP23638.1"/>
    <property type="molecule type" value="Genomic_DNA"/>
</dbReference>
<organism evidence="5 6">
    <name type="scientific">Rhodococcus opacus</name>
    <name type="common">Nocardia opaca</name>
    <dbReference type="NCBI Taxonomy" id="37919"/>
    <lineage>
        <taxon>Bacteria</taxon>
        <taxon>Bacillati</taxon>
        <taxon>Actinomycetota</taxon>
        <taxon>Actinomycetes</taxon>
        <taxon>Mycobacteriales</taxon>
        <taxon>Nocardiaceae</taxon>
        <taxon>Rhodococcus</taxon>
    </lineage>
</organism>
<accession>A0A2S8J9C3</accession>
<dbReference type="Proteomes" id="UP000239290">
    <property type="component" value="Unassembled WGS sequence"/>
</dbReference>
<dbReference type="RefSeq" id="WP_105416238.1">
    <property type="nucleotide sequence ID" value="NZ_PUIO01000019.1"/>
</dbReference>
<dbReference type="InterPro" id="IPR050188">
    <property type="entry name" value="RluA_PseudoU_synthase"/>
</dbReference>
<dbReference type="AlphaFoldDB" id="A0A2S8J9C3"/>
<sequence length="297" mass="33894">MAGAPLPVRNGLGPDRIRMPAGVGTKTVAEFLVETYPDERGHWLSLIDGGEVVDEHGRVVDRETRYAPTRFVYFYRDPAPEIPVPFEIDILHRDDHLVVIDKPHFLATIPRGAHITETAVVRLRRALDLPDLTPAHRLDRMTAGVLVFLIRREDRRPYQELFVSQKVTKEYEAVAGHDPALAFPRTIRSRIVKEHGIMTATEEPGEPNSETVVDLIEARDGRARYRLLPKTGRTHQLRLHMSSLGLPIEGDNYYPDFRRSEPGDFSTPLRLLARAIEFTDPRSGEVRRFESRRTLGW</sequence>